<name>A0A2G2WU13_CAPBA</name>
<feature type="region of interest" description="Disordered" evidence="2">
    <location>
        <begin position="533"/>
        <end position="570"/>
    </location>
</feature>
<dbReference type="OrthoDB" id="1328703at2759"/>
<dbReference type="PANTHER" id="PTHR23118:SF42">
    <property type="entry name" value="ATP-CITRATE SYNTHASE"/>
    <property type="match status" value="1"/>
</dbReference>
<dbReference type="InterPro" id="IPR036969">
    <property type="entry name" value="Citrate_synthase_sf"/>
</dbReference>
<dbReference type="PANTHER" id="PTHR23118">
    <property type="entry name" value="ATP-CITRATE SYNTHASE"/>
    <property type="match status" value="1"/>
</dbReference>
<sequence length="610" mass="66111">MIVLLGEHGGRDEYSLVEALKQGKINKPVVAWVKSEVQLGHAGAMNGGEMESAQAKNQALKDAGAVVPTSYEALEGAIKETFQKLVEEGKITPVEEVTPPQLPEDLSTAIKKGKVCLPTHIISTISDERGVEQRYAGVLMSTLVEEGYGVGDVVSLLWFKRILPRYCSRFIDICIMMCADHGPCASGAHNSIVAARAGKDLISSVVSVSGSSLFGLLVHALVGPACEGLLTIGPRFGGAIDAAARYFKDAYDRGLAPSEFVEGMKKKGIRVPESVTGSSISCNILGLLKLKKLDNVLEIVETYTLSKANNLILNIDGVIASLFLDLLNGIGMFTKQEIDDIVEIGYLNGLFVLARSTGLIGLCKLMDIIVTIQFTYGGIFLSDPDLSLKNEDLVDVYVVHQISEPILVNDNVAATPPLLLLSNGDVTTPFEPDRADVSSSHPLDINEDEYINENQPPRAEKRKAKVSCEDLGEELSDFDEDLFQVRKANIEKQAKEKADRVNLDEIPFGPVGIDAGFEDICKNKGVRYEGKLGGDDLYFDSSDPGSDISDEEERDPVDDDEVVDPLPRTSSSKIYFDKTVKKLRTTNPGTTVSIRTSKNANPGKEVFIGI</sequence>
<dbReference type="Gene3D" id="3.40.50.261">
    <property type="entry name" value="Succinyl-CoA synthetase domains"/>
    <property type="match status" value="1"/>
</dbReference>
<dbReference type="GO" id="GO:0006633">
    <property type="term" value="P:fatty acid biosynthetic process"/>
    <property type="evidence" value="ECO:0007669"/>
    <property type="project" value="TreeGrafter"/>
</dbReference>
<dbReference type="InterPro" id="IPR002020">
    <property type="entry name" value="Citrate_synthase"/>
</dbReference>
<protein>
    <submittedName>
        <fullName evidence="3">ATP-citrate synthase beta chain protein 1</fullName>
    </submittedName>
</protein>
<organism evidence="3 4">
    <name type="scientific">Capsicum baccatum</name>
    <name type="common">Peruvian pepper</name>
    <dbReference type="NCBI Taxonomy" id="33114"/>
    <lineage>
        <taxon>Eukaryota</taxon>
        <taxon>Viridiplantae</taxon>
        <taxon>Streptophyta</taxon>
        <taxon>Embryophyta</taxon>
        <taxon>Tracheophyta</taxon>
        <taxon>Spermatophyta</taxon>
        <taxon>Magnoliopsida</taxon>
        <taxon>eudicotyledons</taxon>
        <taxon>Gunneridae</taxon>
        <taxon>Pentapetalae</taxon>
        <taxon>asterids</taxon>
        <taxon>lamiids</taxon>
        <taxon>Solanales</taxon>
        <taxon>Solanaceae</taxon>
        <taxon>Solanoideae</taxon>
        <taxon>Capsiceae</taxon>
        <taxon>Capsicum</taxon>
    </lineage>
</organism>
<evidence type="ECO:0000256" key="2">
    <source>
        <dbReference type="SAM" id="MobiDB-lite"/>
    </source>
</evidence>
<accession>A0A2G2WU13</accession>
<dbReference type="GO" id="GO:0003878">
    <property type="term" value="F:ATP citrate synthase activity"/>
    <property type="evidence" value="ECO:0007669"/>
    <property type="project" value="TreeGrafter"/>
</dbReference>
<dbReference type="Proteomes" id="UP000224567">
    <property type="component" value="Unassembled WGS sequence"/>
</dbReference>
<reference evidence="4" key="2">
    <citation type="journal article" date="2017" name="J. Anim. Genet.">
        <title>Multiple reference genome sequences of hot pepper reveal the massive evolution of plant disease resistance genes by retroduplication.</title>
        <authorList>
            <person name="Kim S."/>
            <person name="Park J."/>
            <person name="Yeom S.-I."/>
            <person name="Kim Y.-M."/>
            <person name="Seo E."/>
            <person name="Kim K.-T."/>
            <person name="Kim M.-S."/>
            <person name="Lee J.M."/>
            <person name="Cheong K."/>
            <person name="Shin H.-S."/>
            <person name="Kim S.-B."/>
            <person name="Han K."/>
            <person name="Lee J."/>
            <person name="Park M."/>
            <person name="Lee H.-A."/>
            <person name="Lee H.-Y."/>
            <person name="Lee Y."/>
            <person name="Oh S."/>
            <person name="Lee J.H."/>
            <person name="Choi E."/>
            <person name="Choi E."/>
            <person name="Lee S.E."/>
            <person name="Jeon J."/>
            <person name="Kim H."/>
            <person name="Choi G."/>
            <person name="Song H."/>
            <person name="Lee J."/>
            <person name="Lee S.-C."/>
            <person name="Kwon J.-K."/>
            <person name="Lee H.-Y."/>
            <person name="Koo N."/>
            <person name="Hong Y."/>
            <person name="Kim R.W."/>
            <person name="Kang W.-H."/>
            <person name="Huh J.H."/>
            <person name="Kang B.-C."/>
            <person name="Yang T.-J."/>
            <person name="Lee Y.-H."/>
            <person name="Bennetzen J.L."/>
            <person name="Choi D."/>
        </authorList>
    </citation>
    <scope>NUCLEOTIDE SEQUENCE [LARGE SCALE GENOMIC DNA]</scope>
    <source>
        <strain evidence="4">cv. PBC81</strain>
    </source>
</reference>
<dbReference type="GO" id="GO:0005829">
    <property type="term" value="C:cytosol"/>
    <property type="evidence" value="ECO:0007669"/>
    <property type="project" value="TreeGrafter"/>
</dbReference>
<feature type="compositionally biased region" description="Acidic residues" evidence="2">
    <location>
        <begin position="548"/>
        <end position="563"/>
    </location>
</feature>
<dbReference type="AlphaFoldDB" id="A0A2G2WU13"/>
<dbReference type="InterPro" id="IPR016102">
    <property type="entry name" value="Succinyl-CoA_synth-like"/>
</dbReference>
<dbReference type="CDD" id="cd06100">
    <property type="entry name" value="CCL_ACL-C"/>
    <property type="match status" value="1"/>
</dbReference>
<comment type="caution">
    <text evidence="3">The sequence shown here is derived from an EMBL/GenBank/DDBJ whole genome shotgun (WGS) entry which is preliminary data.</text>
</comment>
<dbReference type="STRING" id="33114.A0A2G2WU13"/>
<proteinExistence type="predicted"/>
<reference evidence="3 4" key="1">
    <citation type="journal article" date="2017" name="Genome Biol.">
        <title>New reference genome sequences of hot pepper reveal the massive evolution of plant disease-resistance genes by retroduplication.</title>
        <authorList>
            <person name="Kim S."/>
            <person name="Park J."/>
            <person name="Yeom S.I."/>
            <person name="Kim Y.M."/>
            <person name="Seo E."/>
            <person name="Kim K.T."/>
            <person name="Kim M.S."/>
            <person name="Lee J.M."/>
            <person name="Cheong K."/>
            <person name="Shin H.S."/>
            <person name="Kim S.B."/>
            <person name="Han K."/>
            <person name="Lee J."/>
            <person name="Park M."/>
            <person name="Lee H.A."/>
            <person name="Lee H.Y."/>
            <person name="Lee Y."/>
            <person name="Oh S."/>
            <person name="Lee J.H."/>
            <person name="Choi E."/>
            <person name="Choi E."/>
            <person name="Lee S.E."/>
            <person name="Jeon J."/>
            <person name="Kim H."/>
            <person name="Choi G."/>
            <person name="Song H."/>
            <person name="Lee J."/>
            <person name="Lee S.C."/>
            <person name="Kwon J.K."/>
            <person name="Lee H.Y."/>
            <person name="Koo N."/>
            <person name="Hong Y."/>
            <person name="Kim R.W."/>
            <person name="Kang W.H."/>
            <person name="Huh J.H."/>
            <person name="Kang B.C."/>
            <person name="Yang T.J."/>
            <person name="Lee Y.H."/>
            <person name="Bennetzen J.L."/>
            <person name="Choi D."/>
        </authorList>
    </citation>
    <scope>NUCLEOTIDE SEQUENCE [LARGE SCALE GENOMIC DNA]</scope>
    <source>
        <strain evidence="4">cv. PBC81</strain>
    </source>
</reference>
<comment type="subunit">
    <text evidence="1">Heterooctamer of 4 alpha and 4 beta chains.</text>
</comment>
<keyword evidence="4" id="KW-1185">Reference proteome</keyword>
<dbReference type="GO" id="GO:0006085">
    <property type="term" value="P:acetyl-CoA biosynthetic process"/>
    <property type="evidence" value="ECO:0007669"/>
    <property type="project" value="TreeGrafter"/>
</dbReference>
<gene>
    <name evidence="3" type="ORF">CQW23_12889</name>
</gene>
<dbReference type="SUPFAM" id="SSF48256">
    <property type="entry name" value="Citrate synthase"/>
    <property type="match status" value="1"/>
</dbReference>
<evidence type="ECO:0000256" key="1">
    <source>
        <dbReference type="ARBA" id="ARBA00011412"/>
    </source>
</evidence>
<evidence type="ECO:0000313" key="4">
    <source>
        <dbReference type="Proteomes" id="UP000224567"/>
    </source>
</evidence>
<dbReference type="EMBL" id="MLFT02000005">
    <property type="protein sequence ID" value="PHT48681.1"/>
    <property type="molecule type" value="Genomic_DNA"/>
</dbReference>
<evidence type="ECO:0000313" key="3">
    <source>
        <dbReference type="EMBL" id="PHT48681.1"/>
    </source>
</evidence>